<dbReference type="AlphaFoldDB" id="A0A8C6GRP4"/>
<keyword evidence="9" id="KW-0496">Mitochondrion</keyword>
<dbReference type="UniPathway" id="UPA00705"/>
<dbReference type="InterPro" id="IPR008433">
    <property type="entry name" value="Cyt_c_oxidase_suVIIB"/>
</dbReference>
<proteinExistence type="inferred from homology"/>
<comment type="pathway">
    <text evidence="2">Energy metabolism; oxidative phosphorylation.</text>
</comment>
<dbReference type="GO" id="GO:0007283">
    <property type="term" value="P:spermatogenesis"/>
    <property type="evidence" value="ECO:0007669"/>
    <property type="project" value="Ensembl"/>
</dbReference>
<evidence type="ECO:0000256" key="3">
    <source>
        <dbReference type="ARBA" id="ARBA00007351"/>
    </source>
</evidence>
<dbReference type="CDD" id="cd01403">
    <property type="entry name" value="Cyt_c_Oxidase_VIIb"/>
    <property type="match status" value="1"/>
</dbReference>
<dbReference type="Gene3D" id="4.10.51.10">
    <property type="entry name" value="Cytochrome C Oxidase, chain K"/>
    <property type="match status" value="1"/>
</dbReference>
<dbReference type="PANTHER" id="PTHR16716">
    <property type="entry name" value="CYTOCHROME C OXIDASE SUBUNIT 7B, MITOCHONDRIAL"/>
    <property type="match status" value="1"/>
</dbReference>
<reference evidence="13" key="1">
    <citation type="submission" date="2025-08" db="UniProtKB">
        <authorList>
            <consortium name="Ensembl"/>
        </authorList>
    </citation>
    <scope>IDENTIFICATION</scope>
</reference>
<sequence>MMFPLARYALNYLKTPSILKIVGRLKHSKPSSEETHDKYGNMMLISGTIFCLAGYTIYMTQMGVEWNLSPVGRVTPQEWKKK</sequence>
<evidence type="ECO:0000256" key="11">
    <source>
        <dbReference type="ARBA" id="ARBA00040623"/>
    </source>
</evidence>
<evidence type="ECO:0000256" key="6">
    <source>
        <dbReference type="ARBA" id="ARBA00022792"/>
    </source>
</evidence>
<keyword evidence="7" id="KW-0809">Transit peptide</keyword>
<dbReference type="GO" id="GO:0006123">
    <property type="term" value="P:mitochondrial electron transport, cytochrome c to oxygen"/>
    <property type="evidence" value="ECO:0007669"/>
    <property type="project" value="InterPro"/>
</dbReference>
<comment type="subunit">
    <text evidence="4">Component of the cytochrome c oxidase (complex IV, CIV), a multisubunit enzyme composed of 14 subunits. The complex is composed of a catalytic core of 3 subunits MT-CO1, MT-CO2 and MT-CO3, encoded in the mitochondrial DNA, and 11 supernumerary subunits COX4I, COX5A, COX5B, COX6A, COX6B, COX6C, COX7A, COX7B, COX7C, COX8 and NDUFA4, which are encoded in the nuclear genome. The complex exists as a monomer or a dimer and forms supercomplexes (SCs) in the inner mitochondrial membrane with NADH-ubiquinone oxidoreductase (complex I, CI) and ubiquinol-cytochrome c oxidoreductase (cytochrome b-c1 complex, complex III, CIII), resulting in different assemblies (supercomplex SCI(1)III(2)IV(1) and megacomplex MCI(2)III(2)IV(2)).</text>
</comment>
<dbReference type="SUPFAM" id="SSF81423">
    <property type="entry name" value="Mitochondrial cytochrome c oxidase subunit VIIb"/>
    <property type="match status" value="1"/>
</dbReference>
<keyword evidence="14" id="KW-1185">Reference proteome</keyword>
<evidence type="ECO:0000256" key="12">
    <source>
        <dbReference type="ARBA" id="ARBA00041642"/>
    </source>
</evidence>
<accession>A0A8C6GRP4</accession>
<keyword evidence="8" id="KW-1133">Transmembrane helix</keyword>
<keyword evidence="5" id="KW-0812">Transmembrane</keyword>
<dbReference type="GeneTree" id="ENSGT00390000012178"/>
<evidence type="ECO:0000256" key="4">
    <source>
        <dbReference type="ARBA" id="ARBA00011485"/>
    </source>
</evidence>
<evidence type="ECO:0000256" key="9">
    <source>
        <dbReference type="ARBA" id="ARBA00023128"/>
    </source>
</evidence>
<evidence type="ECO:0000313" key="13">
    <source>
        <dbReference type="Ensembl" id="ENSMSIP00000010007.1"/>
    </source>
</evidence>
<dbReference type="PANTHER" id="PTHR16716:SF1">
    <property type="entry name" value="CYTOCHROME C OXIDASE SUBUNIT 7B2, MITOCHONDRIAL"/>
    <property type="match status" value="1"/>
</dbReference>
<evidence type="ECO:0000256" key="1">
    <source>
        <dbReference type="ARBA" id="ARBA00004434"/>
    </source>
</evidence>
<dbReference type="Pfam" id="PF05392">
    <property type="entry name" value="COX7B"/>
    <property type="match status" value="1"/>
</dbReference>
<evidence type="ECO:0000313" key="14">
    <source>
        <dbReference type="Proteomes" id="UP000694415"/>
    </source>
</evidence>
<comment type="subcellular location">
    <subcellularLocation>
        <location evidence="1">Mitochondrion inner membrane</location>
        <topology evidence="1">Single-pass membrane protein</topology>
    </subcellularLocation>
</comment>
<name>A0A8C6GRP4_MUSSI</name>
<keyword evidence="10" id="KW-0472">Membrane</keyword>
<evidence type="ECO:0000256" key="5">
    <source>
        <dbReference type="ARBA" id="ARBA00022692"/>
    </source>
</evidence>
<evidence type="ECO:0000256" key="2">
    <source>
        <dbReference type="ARBA" id="ARBA00004673"/>
    </source>
</evidence>
<organism evidence="13 14">
    <name type="scientific">Mus spicilegus</name>
    <name type="common">Mound-building mouse</name>
    <dbReference type="NCBI Taxonomy" id="10103"/>
    <lineage>
        <taxon>Eukaryota</taxon>
        <taxon>Metazoa</taxon>
        <taxon>Chordata</taxon>
        <taxon>Craniata</taxon>
        <taxon>Vertebrata</taxon>
        <taxon>Euteleostomi</taxon>
        <taxon>Mammalia</taxon>
        <taxon>Eutheria</taxon>
        <taxon>Euarchontoglires</taxon>
        <taxon>Glires</taxon>
        <taxon>Rodentia</taxon>
        <taxon>Myomorpha</taxon>
        <taxon>Muroidea</taxon>
        <taxon>Muridae</taxon>
        <taxon>Murinae</taxon>
        <taxon>Mus</taxon>
        <taxon>Mus</taxon>
    </lineage>
</organism>
<evidence type="ECO:0000256" key="8">
    <source>
        <dbReference type="ARBA" id="ARBA00022989"/>
    </source>
</evidence>
<evidence type="ECO:0000256" key="10">
    <source>
        <dbReference type="ARBA" id="ARBA00023136"/>
    </source>
</evidence>
<comment type="similarity">
    <text evidence="3">Belongs to the cytochrome c oxidase VIIb family.</text>
</comment>
<reference evidence="13" key="2">
    <citation type="submission" date="2025-09" db="UniProtKB">
        <authorList>
            <consortium name="Ensembl"/>
        </authorList>
    </citation>
    <scope>IDENTIFICATION</scope>
</reference>
<dbReference type="InterPro" id="IPR023272">
    <property type="entry name" value="Cyt_c_oxidase_suVIIB_dom_sf"/>
</dbReference>
<evidence type="ECO:0000256" key="7">
    <source>
        <dbReference type="ARBA" id="ARBA00022946"/>
    </source>
</evidence>
<dbReference type="GO" id="GO:0045277">
    <property type="term" value="C:respiratory chain complex IV"/>
    <property type="evidence" value="ECO:0007669"/>
    <property type="project" value="TreeGrafter"/>
</dbReference>
<keyword evidence="6" id="KW-0999">Mitochondrion inner membrane</keyword>
<dbReference type="FunFam" id="4.10.51.10:FF:000001">
    <property type="entry name" value="Cytochrome c oxidase subunit 7B, mitochondrial"/>
    <property type="match status" value="1"/>
</dbReference>
<protein>
    <recommendedName>
        <fullName evidence="11">Cytochrome c oxidase subunit 7B, mitochondrial</fullName>
    </recommendedName>
    <alternativeName>
        <fullName evidence="12">Cytochrome c oxidase polypeptide VIIb</fullName>
    </alternativeName>
</protein>
<dbReference type="GO" id="GO:0005743">
    <property type="term" value="C:mitochondrial inner membrane"/>
    <property type="evidence" value="ECO:0007669"/>
    <property type="project" value="UniProtKB-SubCell"/>
</dbReference>
<dbReference type="Ensembl" id="ENSMSIT00000012687.1">
    <property type="protein sequence ID" value="ENSMSIP00000010007.1"/>
    <property type="gene ID" value="ENSMSIG00000008791.1"/>
</dbReference>
<dbReference type="Proteomes" id="UP000694415">
    <property type="component" value="Unplaced"/>
</dbReference>